<organism evidence="1 2">
    <name type="scientific">Thermophilibacter provencensis</name>
    <dbReference type="NCBI Taxonomy" id="1852386"/>
    <lineage>
        <taxon>Bacteria</taxon>
        <taxon>Bacillati</taxon>
        <taxon>Actinomycetota</taxon>
        <taxon>Coriobacteriia</taxon>
        <taxon>Coriobacteriales</taxon>
        <taxon>Atopobiaceae</taxon>
        <taxon>Thermophilibacter</taxon>
    </lineage>
</organism>
<comment type="caution">
    <text evidence="1">The sequence shown here is derived from an EMBL/GenBank/DDBJ whole genome shotgun (WGS) entry which is preliminary data.</text>
</comment>
<dbReference type="Gene3D" id="3.30.160.250">
    <property type="match status" value="1"/>
</dbReference>
<dbReference type="InterPro" id="IPR035069">
    <property type="entry name" value="TTHA1013/TTHA0281-like"/>
</dbReference>
<sequence>MLFGVYEFEIVQDEGWYVASPYDLPGGTQGEDFEDLCLMVADWLKITLEDFDMRGETPPRPTFGNAPRHGGTNMVFAVQAGRETVEKVTASEAARLLGVTPARITQMLAAARLIGYRDGRNTYVTMDSVRARLEERPRGGRPRKGEAVAASA</sequence>
<dbReference type="RefSeq" id="WP_274958702.1">
    <property type="nucleotide sequence ID" value="NZ_DYWQ01000047.1"/>
</dbReference>
<reference evidence="1" key="2">
    <citation type="submission" date="2021-09" db="EMBL/GenBank/DDBJ databases">
        <authorList>
            <person name="Gilroy R."/>
        </authorList>
    </citation>
    <scope>NUCLEOTIDE SEQUENCE</scope>
    <source>
        <strain evidence="1">CHK124-7917</strain>
    </source>
</reference>
<evidence type="ECO:0000313" key="1">
    <source>
        <dbReference type="EMBL" id="HJF44724.1"/>
    </source>
</evidence>
<dbReference type="EMBL" id="DYWQ01000047">
    <property type="protein sequence ID" value="HJF44724.1"/>
    <property type="molecule type" value="Genomic_DNA"/>
</dbReference>
<name>A0A921KKX1_9ACTN</name>
<evidence type="ECO:0000313" key="2">
    <source>
        <dbReference type="Proteomes" id="UP000697330"/>
    </source>
</evidence>
<dbReference type="Proteomes" id="UP000697330">
    <property type="component" value="Unassembled WGS sequence"/>
</dbReference>
<dbReference type="AlphaFoldDB" id="A0A921KKX1"/>
<dbReference type="SUPFAM" id="SSF143100">
    <property type="entry name" value="TTHA1013/TTHA0281-like"/>
    <property type="match status" value="1"/>
</dbReference>
<protein>
    <submittedName>
        <fullName evidence="1">Helix-turn-helix domain-containing protein</fullName>
    </submittedName>
</protein>
<accession>A0A921KKX1</accession>
<proteinExistence type="predicted"/>
<gene>
    <name evidence="1" type="ORF">K8U72_02920</name>
</gene>
<reference evidence="1" key="1">
    <citation type="journal article" date="2021" name="PeerJ">
        <title>Extensive microbial diversity within the chicken gut microbiome revealed by metagenomics and culture.</title>
        <authorList>
            <person name="Gilroy R."/>
            <person name="Ravi A."/>
            <person name="Getino M."/>
            <person name="Pursley I."/>
            <person name="Horton D.L."/>
            <person name="Alikhan N.F."/>
            <person name="Baker D."/>
            <person name="Gharbi K."/>
            <person name="Hall N."/>
            <person name="Watson M."/>
            <person name="Adriaenssens E.M."/>
            <person name="Foster-Nyarko E."/>
            <person name="Jarju S."/>
            <person name="Secka A."/>
            <person name="Antonio M."/>
            <person name="Oren A."/>
            <person name="Chaudhuri R.R."/>
            <person name="La Ragione R."/>
            <person name="Hildebrand F."/>
            <person name="Pallen M.J."/>
        </authorList>
    </citation>
    <scope>NUCLEOTIDE SEQUENCE</scope>
    <source>
        <strain evidence="1">CHK124-7917</strain>
    </source>
</reference>